<dbReference type="Proteomes" id="UP001235939">
    <property type="component" value="Chromosome 14"/>
</dbReference>
<gene>
    <name evidence="2" type="ORF">LAZ67_14001748</name>
</gene>
<dbReference type="PANTHER" id="PTHR23274:SF48">
    <property type="entry name" value="ATP-DEPENDENT DNA HELICASE"/>
    <property type="match status" value="1"/>
</dbReference>
<dbReference type="InterPro" id="IPR049163">
    <property type="entry name" value="Pif1-like_2B_dom"/>
</dbReference>
<sequence>MAIVCDLAPYSEYASRLVMVIYLQTNKASFLFQKAVSFKGQNNYPTEFLNSLTPTGMPPHQLNLKIGAIVMLLRNMNPKQGLCNGTRMVIQRMFSHVLEVQKLTGTKVGHTVLVPKISSDTNLLFILKKRQFPLRLAFAMTINKAQGQTFARLGLLLHEPVFTHGQLYVAFSCVRTLDSIRVKLNPRINKTRNIVFNEVLQKRVKNIAKIKNKMHRIISRFIKNTEQKLNNV</sequence>
<protein>
    <recommendedName>
        <fullName evidence="1">DNA helicase Pif1-like 2B domain-containing protein</fullName>
    </recommendedName>
</protein>
<evidence type="ECO:0000313" key="2">
    <source>
        <dbReference type="EMBL" id="UYV76683.1"/>
    </source>
</evidence>
<feature type="domain" description="DNA helicase Pif1-like 2B" evidence="1">
    <location>
        <begin position="47"/>
        <end position="91"/>
    </location>
</feature>
<dbReference type="Gene3D" id="2.30.30.940">
    <property type="match status" value="1"/>
</dbReference>
<evidence type="ECO:0000259" key="1">
    <source>
        <dbReference type="Pfam" id="PF21530"/>
    </source>
</evidence>
<dbReference type="SUPFAM" id="SSF52540">
    <property type="entry name" value="P-loop containing nucleoside triphosphate hydrolases"/>
    <property type="match status" value="1"/>
</dbReference>
<keyword evidence="3" id="KW-1185">Reference proteome</keyword>
<dbReference type="EMBL" id="CP092876">
    <property type="protein sequence ID" value="UYV76683.1"/>
    <property type="molecule type" value="Genomic_DNA"/>
</dbReference>
<proteinExistence type="predicted"/>
<evidence type="ECO:0000313" key="3">
    <source>
        <dbReference type="Proteomes" id="UP001235939"/>
    </source>
</evidence>
<accession>A0ABY6L692</accession>
<name>A0ABY6L692_9ARAC</name>
<dbReference type="Gene3D" id="3.40.50.300">
    <property type="entry name" value="P-loop containing nucleotide triphosphate hydrolases"/>
    <property type="match status" value="1"/>
</dbReference>
<dbReference type="InterPro" id="IPR027417">
    <property type="entry name" value="P-loop_NTPase"/>
</dbReference>
<organism evidence="2 3">
    <name type="scientific">Cordylochernes scorpioides</name>
    <dbReference type="NCBI Taxonomy" id="51811"/>
    <lineage>
        <taxon>Eukaryota</taxon>
        <taxon>Metazoa</taxon>
        <taxon>Ecdysozoa</taxon>
        <taxon>Arthropoda</taxon>
        <taxon>Chelicerata</taxon>
        <taxon>Arachnida</taxon>
        <taxon>Pseudoscorpiones</taxon>
        <taxon>Cheliferoidea</taxon>
        <taxon>Chernetidae</taxon>
        <taxon>Cordylochernes</taxon>
    </lineage>
</organism>
<reference evidence="2 3" key="1">
    <citation type="submission" date="2022-01" db="EMBL/GenBank/DDBJ databases">
        <title>A chromosomal length assembly of Cordylochernes scorpioides.</title>
        <authorList>
            <person name="Zeh D."/>
            <person name="Zeh J."/>
        </authorList>
    </citation>
    <scope>NUCLEOTIDE SEQUENCE [LARGE SCALE GENOMIC DNA]</scope>
    <source>
        <strain evidence="2">IN4F17</strain>
        <tissue evidence="2">Whole Body</tissue>
    </source>
</reference>
<dbReference type="PANTHER" id="PTHR23274">
    <property type="entry name" value="DNA HELICASE-RELATED"/>
    <property type="match status" value="1"/>
</dbReference>
<dbReference type="Pfam" id="PF21530">
    <property type="entry name" value="Pif1_2B_dom"/>
    <property type="match status" value="1"/>
</dbReference>